<dbReference type="Proteomes" id="UP000518681">
    <property type="component" value="Unassembled WGS sequence"/>
</dbReference>
<evidence type="ECO:0000313" key="2">
    <source>
        <dbReference type="Proteomes" id="UP000518681"/>
    </source>
</evidence>
<name>A0AAW3UVT8_9BURK</name>
<comment type="caution">
    <text evidence="1">The sequence shown here is derived from an EMBL/GenBank/DDBJ whole genome shotgun (WGS) entry which is preliminary data.</text>
</comment>
<accession>A0AAW3UVT8</accession>
<organism evidence="1 2">
    <name type="scientific">Paraburkholderia fungorum</name>
    <dbReference type="NCBI Taxonomy" id="134537"/>
    <lineage>
        <taxon>Bacteria</taxon>
        <taxon>Pseudomonadati</taxon>
        <taxon>Pseudomonadota</taxon>
        <taxon>Betaproteobacteria</taxon>
        <taxon>Burkholderiales</taxon>
        <taxon>Burkholderiaceae</taxon>
        <taxon>Paraburkholderia</taxon>
    </lineage>
</organism>
<gene>
    <name evidence="1" type="ORF">GGD69_002483</name>
</gene>
<proteinExistence type="predicted"/>
<dbReference type="EMBL" id="JACIIK010000004">
    <property type="protein sequence ID" value="MBB6201630.1"/>
    <property type="molecule type" value="Genomic_DNA"/>
</dbReference>
<reference evidence="1 2" key="1">
    <citation type="submission" date="2020-08" db="EMBL/GenBank/DDBJ databases">
        <title>Genomic Encyclopedia of Type Strains, Phase IV (KMG-V): Genome sequencing to study the core and pangenomes of soil and plant-associated prokaryotes.</title>
        <authorList>
            <person name="Whitman W."/>
        </authorList>
    </citation>
    <scope>NUCLEOTIDE SEQUENCE [LARGE SCALE GENOMIC DNA]</scope>
    <source>
        <strain evidence="1 2">SEMIA 4013</strain>
    </source>
</reference>
<protein>
    <submittedName>
        <fullName evidence="1">Enoyl-CoA hydratase/carnithine racemase</fullName>
    </submittedName>
</protein>
<dbReference type="Gene3D" id="1.10.12.10">
    <property type="entry name" value="Lyase 2-enoyl-coa Hydratase, Chain A, domain 2"/>
    <property type="match status" value="1"/>
</dbReference>
<sequence length="35" mass="3914">MEQIAELRRQACESADFSEGLTAFSERRPPVFGGK</sequence>
<dbReference type="InterPro" id="IPR014748">
    <property type="entry name" value="Enoyl-CoA_hydra_C"/>
</dbReference>
<dbReference type="AlphaFoldDB" id="A0AAW3UVT8"/>
<evidence type="ECO:0000313" key="1">
    <source>
        <dbReference type="EMBL" id="MBB6201630.1"/>
    </source>
</evidence>